<dbReference type="SUPFAM" id="SSF51658">
    <property type="entry name" value="Xylose isomerase-like"/>
    <property type="match status" value="1"/>
</dbReference>
<dbReference type="InterPro" id="IPR013022">
    <property type="entry name" value="Xyl_isomerase-like_TIM-brl"/>
</dbReference>
<protein>
    <recommendedName>
        <fullName evidence="1">Xylose isomerase-like TIM barrel domain-containing protein</fullName>
    </recommendedName>
</protein>
<dbReference type="Proteomes" id="UP000053881">
    <property type="component" value="Unassembled WGS sequence"/>
</dbReference>
<dbReference type="PATRIC" id="fig|217031.4.peg.419"/>
<organism evidence="2 3">
    <name type="scientific">Lederbergia galactosidilytica</name>
    <dbReference type="NCBI Taxonomy" id="217031"/>
    <lineage>
        <taxon>Bacteria</taxon>
        <taxon>Bacillati</taxon>
        <taxon>Bacillota</taxon>
        <taxon>Bacilli</taxon>
        <taxon>Bacillales</taxon>
        <taxon>Bacillaceae</taxon>
        <taxon>Lederbergia</taxon>
    </lineage>
</organism>
<proteinExistence type="predicted"/>
<accession>A0A0Q9YJ10</accession>
<evidence type="ECO:0000313" key="3">
    <source>
        <dbReference type="Proteomes" id="UP000053881"/>
    </source>
</evidence>
<dbReference type="EMBL" id="LGPB01000014">
    <property type="protein sequence ID" value="KRG17006.1"/>
    <property type="molecule type" value="Genomic_DNA"/>
</dbReference>
<reference evidence="2 3" key="1">
    <citation type="submission" date="2015-06" db="EMBL/GenBank/DDBJ databases">
        <title>Genome sequencing project of Bacillus galactosidilyticus PL133.</title>
        <authorList>
            <person name="Gaiero J."/>
            <person name="Nicol R."/>
            <person name="Habash M."/>
        </authorList>
    </citation>
    <scope>NUCLEOTIDE SEQUENCE [LARGE SCALE GENOMIC DNA]</scope>
    <source>
        <strain evidence="2 3">PL133</strain>
    </source>
</reference>
<dbReference type="AlphaFoldDB" id="A0A0Q9YJ10"/>
<sequence length="277" mass="31218">MFPFKTSLNASTLFPFQLDVIQQIEITKQAGYDGIELWVRDIEDYLSNGGTIQSIQTALERTNLSFINAIAFFKWADKDQSTREKAFEQAEKEMKLLASLGCISIAAPPFGNVKSVHLDEISQYFERLVLLGRDIGIEPILEFWGKAEQLSTLTQARYIIDKVNISSPKILIDPFHMYIGGSDFSELKNIQANQIGVVHVNDYPTTPIKENLVDRDRVFPGEGIGNTKEMGLVLAQRGFNGYLSLELFIEDYGDQSPLEVAKYGLQTMIDSYSVNRI</sequence>
<dbReference type="InterPro" id="IPR036237">
    <property type="entry name" value="Xyl_isomerase-like_sf"/>
</dbReference>
<dbReference type="PANTHER" id="PTHR12110">
    <property type="entry name" value="HYDROXYPYRUVATE ISOMERASE"/>
    <property type="match status" value="1"/>
</dbReference>
<name>A0A0Q9YJ10_9BACI</name>
<evidence type="ECO:0000313" key="2">
    <source>
        <dbReference type="EMBL" id="KRG17006.1"/>
    </source>
</evidence>
<gene>
    <name evidence="2" type="ORF">ACA29_01185</name>
</gene>
<comment type="caution">
    <text evidence="2">The sequence shown here is derived from an EMBL/GenBank/DDBJ whole genome shotgun (WGS) entry which is preliminary data.</text>
</comment>
<feature type="domain" description="Xylose isomerase-like TIM barrel" evidence="1">
    <location>
        <begin position="25"/>
        <end position="266"/>
    </location>
</feature>
<dbReference type="InterPro" id="IPR050312">
    <property type="entry name" value="IolE/XylAMocC-like"/>
</dbReference>
<evidence type="ECO:0000259" key="1">
    <source>
        <dbReference type="Pfam" id="PF01261"/>
    </source>
</evidence>
<dbReference type="Pfam" id="PF01261">
    <property type="entry name" value="AP_endonuc_2"/>
    <property type="match status" value="1"/>
</dbReference>
<dbReference type="PANTHER" id="PTHR12110:SF48">
    <property type="entry name" value="BLL3656 PROTEIN"/>
    <property type="match status" value="1"/>
</dbReference>
<dbReference type="Gene3D" id="3.20.20.150">
    <property type="entry name" value="Divalent-metal-dependent TIM barrel enzymes"/>
    <property type="match status" value="1"/>
</dbReference>